<keyword evidence="14" id="KW-1185">Reference proteome</keyword>
<dbReference type="CDD" id="cd07718">
    <property type="entry name" value="RNaseZ_ELAC1_ELAC2-C-term-like_MBL-fold"/>
    <property type="match status" value="1"/>
</dbReference>
<feature type="non-terminal residue" evidence="13">
    <location>
        <position position="1"/>
    </location>
</feature>
<evidence type="ECO:0000256" key="2">
    <source>
        <dbReference type="ARBA" id="ARBA00001947"/>
    </source>
</evidence>
<evidence type="ECO:0000256" key="5">
    <source>
        <dbReference type="ARBA" id="ARBA00022694"/>
    </source>
</evidence>
<dbReference type="FunCoup" id="D8U5Q6">
    <property type="interactions" value="1842"/>
</dbReference>
<dbReference type="GO" id="GO:1990180">
    <property type="term" value="P:mitochondrial tRNA 3'-end processing"/>
    <property type="evidence" value="ECO:0007669"/>
    <property type="project" value="TreeGrafter"/>
</dbReference>
<dbReference type="EMBL" id="GL378360">
    <property type="protein sequence ID" value="EFJ44962.1"/>
    <property type="molecule type" value="Genomic_DNA"/>
</dbReference>
<dbReference type="KEGG" id="vcn:VOLCADRAFT_118548"/>
<dbReference type="SUPFAM" id="SSF56281">
    <property type="entry name" value="Metallo-hydrolase/oxidoreductase"/>
    <property type="match status" value="2"/>
</dbReference>
<dbReference type="GO" id="GO:0042781">
    <property type="term" value="F:3'-tRNA processing endoribonuclease activity"/>
    <property type="evidence" value="ECO:0007669"/>
    <property type="project" value="UniProtKB-EC"/>
</dbReference>
<evidence type="ECO:0000256" key="10">
    <source>
        <dbReference type="ARBA" id="ARBA00022833"/>
    </source>
</evidence>
<name>D8U5Q6_VOLCA</name>
<protein>
    <recommendedName>
        <fullName evidence="4">ribonuclease Z</fullName>
        <ecNumber evidence="4">3.1.26.11</ecNumber>
    </recommendedName>
</protein>
<dbReference type="InterPro" id="IPR036866">
    <property type="entry name" value="RibonucZ/Hydroxyglut_hydro"/>
</dbReference>
<dbReference type="OrthoDB" id="527344at2759"/>
<dbReference type="EC" id="3.1.26.11" evidence="4"/>
<evidence type="ECO:0000256" key="1">
    <source>
        <dbReference type="ARBA" id="ARBA00000402"/>
    </source>
</evidence>
<evidence type="ECO:0000256" key="7">
    <source>
        <dbReference type="ARBA" id="ARBA00022723"/>
    </source>
</evidence>
<evidence type="ECO:0000259" key="12">
    <source>
        <dbReference type="Pfam" id="PF13691"/>
    </source>
</evidence>
<evidence type="ECO:0000256" key="8">
    <source>
        <dbReference type="ARBA" id="ARBA00022759"/>
    </source>
</evidence>
<comment type="catalytic activity">
    <reaction evidence="1">
        <text>Endonucleolytic cleavage of RNA, removing extra 3' nucleotides from tRNA precursor, generating 3' termini of tRNAs. A 3'-hydroxy group is left at the tRNA terminus and a 5'-phosphoryl group is left at the trailer molecule.</text>
        <dbReference type="EC" id="3.1.26.11"/>
    </reaction>
</comment>
<dbReference type="AlphaFoldDB" id="D8U5Q6"/>
<accession>D8U5Q6</accession>
<dbReference type="InterPro" id="IPR047151">
    <property type="entry name" value="RNZ2-like"/>
</dbReference>
<evidence type="ECO:0000256" key="6">
    <source>
        <dbReference type="ARBA" id="ARBA00022722"/>
    </source>
</evidence>
<keyword evidence="6" id="KW-0540">Nuclease</keyword>
<organism evidence="14">
    <name type="scientific">Volvox carteri f. nagariensis</name>
    <dbReference type="NCBI Taxonomy" id="3068"/>
    <lineage>
        <taxon>Eukaryota</taxon>
        <taxon>Viridiplantae</taxon>
        <taxon>Chlorophyta</taxon>
        <taxon>core chlorophytes</taxon>
        <taxon>Chlorophyceae</taxon>
        <taxon>CS clade</taxon>
        <taxon>Chlamydomonadales</taxon>
        <taxon>Volvocaceae</taxon>
        <taxon>Volvox</taxon>
    </lineage>
</organism>
<evidence type="ECO:0000256" key="4">
    <source>
        <dbReference type="ARBA" id="ARBA00012477"/>
    </source>
</evidence>
<keyword evidence="10" id="KW-0862">Zinc</keyword>
<feature type="domain" description="tRNase Z endonuclease" evidence="12">
    <location>
        <begin position="9"/>
        <end position="59"/>
    </location>
</feature>
<keyword evidence="8" id="KW-0255">Endonuclease</keyword>
<keyword evidence="5" id="KW-0819">tRNA processing</keyword>
<dbReference type="GeneID" id="9617181"/>
<dbReference type="STRING" id="3068.D8U5Q6"/>
<dbReference type="PANTHER" id="PTHR12553">
    <property type="entry name" value="ZINC PHOSPHODIESTERASE ELAC PROTEIN 2"/>
    <property type="match status" value="1"/>
</dbReference>
<comment type="similarity">
    <text evidence="3">Belongs to the RNase Z family.</text>
</comment>
<dbReference type="RefSeq" id="XP_002953933.1">
    <property type="nucleotide sequence ID" value="XM_002953887.1"/>
</dbReference>
<evidence type="ECO:0000256" key="11">
    <source>
        <dbReference type="SAM" id="MobiDB-lite"/>
    </source>
</evidence>
<dbReference type="Proteomes" id="UP000001058">
    <property type="component" value="Unassembled WGS sequence"/>
</dbReference>
<keyword evidence="7" id="KW-0479">Metal-binding</keyword>
<dbReference type="InParanoid" id="D8U5Q6"/>
<dbReference type="eggNOG" id="KOG2121">
    <property type="taxonomic scope" value="Eukaryota"/>
</dbReference>
<evidence type="ECO:0000313" key="14">
    <source>
        <dbReference type="Proteomes" id="UP000001058"/>
    </source>
</evidence>
<evidence type="ECO:0000313" key="13">
    <source>
        <dbReference type="EMBL" id="EFJ44962.1"/>
    </source>
</evidence>
<sequence length="813" mass="85799">VLALDINHTSPSVLLFFNNERYLFNAGEGIQRLFREHKIKISQINAYFITRITTETLGGLPGMALSVLPADAGGLLSKQVACAVKGPPGLSSYVAAFRNYINQENTVAVEEFDHATSTPVLQTDVVSITPILVRVGETNISSEGPPVAADGDGDGEGDGGPAAKRQRTEPSSTANEQDSPGRQRPAGLSHPDIAIYAIQLAGRPGKFMPEKAIELGVEPGPLFGQLQRGLSVTTKSGRVVSPGEVMEAAVPGPAVLLLDTPSLESLRAVAKDERVRRFVADATAGEGNDGKAAVASGGSPRVCVAIHLMPAELAVNGAEDLAAWRAQLGPSWRHVVVSSGAQQPSSIPRATVFQAKLHALSAACFPVFALGNAVAPPPVAEAELDPGSVIQAASAVRVNLMPLTRLGLEYGDVFKYDSSSKVLEDVRADPAYAPILAAAATAVPGDSAAAAADGGANGKKTEATGMAAADVADAAVEGAGVDTDKTAAEAVEATEVMEVEVPEARPALAADQPVPEPLTSGDRRMAELTFLGTASSQPSKYRNVSGCYVDLFEAGGLLVDCGEDAMGQMKRRFGVQEAERRLGEQLAAVWWRARRGAPPLLIIGPTSLFEILLRYSAVVPMQFLFCRNVSLWGGRVGARGMSVMPKAVAAAYEAAKERLGLAALAPFPVEHIKDAHGLVLEGRAGWRLVFSGDTRPCRQTVEAARGATLLVHEATFEESMEGEARAKRHSTTAEAVGVGEEAGVYRTVLTHFSTRYPTLPELDLSRHPRVAVAMDLMSINLADLPWLPRLVRPMGLLFKHLEAEKLAADDDDD</sequence>
<dbReference type="InterPro" id="IPR027794">
    <property type="entry name" value="tRNase_Z_dom"/>
</dbReference>
<dbReference type="Gene3D" id="3.60.15.10">
    <property type="entry name" value="Ribonuclease Z/Hydroxyacylglutathione hydrolase-like"/>
    <property type="match status" value="3"/>
</dbReference>
<feature type="compositionally biased region" description="Polar residues" evidence="11">
    <location>
        <begin position="169"/>
        <end position="180"/>
    </location>
</feature>
<proteinExistence type="inferred from homology"/>
<evidence type="ECO:0000256" key="9">
    <source>
        <dbReference type="ARBA" id="ARBA00022801"/>
    </source>
</evidence>
<dbReference type="PANTHER" id="PTHR12553:SF49">
    <property type="entry name" value="ZINC PHOSPHODIESTERASE ELAC PROTEIN 2"/>
    <property type="match status" value="1"/>
</dbReference>
<dbReference type="GO" id="GO:0005739">
    <property type="term" value="C:mitochondrion"/>
    <property type="evidence" value="ECO:0007669"/>
    <property type="project" value="TreeGrafter"/>
</dbReference>
<feature type="region of interest" description="Disordered" evidence="11">
    <location>
        <begin position="139"/>
        <end position="188"/>
    </location>
</feature>
<evidence type="ECO:0000256" key="3">
    <source>
        <dbReference type="ARBA" id="ARBA00007823"/>
    </source>
</evidence>
<keyword evidence="9" id="KW-0378">Hydrolase</keyword>
<gene>
    <name evidence="13" type="ORF">VOLCADRAFT_118548</name>
</gene>
<dbReference type="GO" id="GO:0046872">
    <property type="term" value="F:metal ion binding"/>
    <property type="evidence" value="ECO:0007669"/>
    <property type="project" value="UniProtKB-KW"/>
</dbReference>
<dbReference type="Pfam" id="PF13691">
    <property type="entry name" value="Lactamase_B_4"/>
    <property type="match status" value="1"/>
</dbReference>
<reference evidence="13 14" key="1">
    <citation type="journal article" date="2010" name="Science">
        <title>Genomic analysis of organismal complexity in the multicellular green alga Volvox carteri.</title>
        <authorList>
            <person name="Prochnik S.E."/>
            <person name="Umen J."/>
            <person name="Nedelcu A.M."/>
            <person name="Hallmann A."/>
            <person name="Miller S.M."/>
            <person name="Nishii I."/>
            <person name="Ferris P."/>
            <person name="Kuo A."/>
            <person name="Mitros T."/>
            <person name="Fritz-Laylin L.K."/>
            <person name="Hellsten U."/>
            <person name="Chapman J."/>
            <person name="Simakov O."/>
            <person name="Rensing S.A."/>
            <person name="Terry A."/>
            <person name="Pangilinan J."/>
            <person name="Kapitonov V."/>
            <person name="Jurka J."/>
            <person name="Salamov A."/>
            <person name="Shapiro H."/>
            <person name="Schmutz J."/>
            <person name="Grimwood J."/>
            <person name="Lindquist E."/>
            <person name="Lucas S."/>
            <person name="Grigoriev I.V."/>
            <person name="Schmitt R."/>
            <person name="Kirk D."/>
            <person name="Rokhsar D.S."/>
        </authorList>
    </citation>
    <scope>NUCLEOTIDE SEQUENCE [LARGE SCALE GENOMIC DNA]</scope>
    <source>
        <strain evidence="14">f. Nagariensis / Eve</strain>
    </source>
</reference>
<comment type="cofactor">
    <cofactor evidence="2">
        <name>Zn(2+)</name>
        <dbReference type="ChEBI" id="CHEBI:29105"/>
    </cofactor>
</comment>